<keyword evidence="12" id="KW-0732">Signal</keyword>
<keyword evidence="6" id="KW-0808">Transferase</keyword>
<dbReference type="AlphaFoldDB" id="A0A835TLR2"/>
<evidence type="ECO:0000256" key="5">
    <source>
        <dbReference type="ARBA" id="ARBA00013220"/>
    </source>
</evidence>
<keyword evidence="7" id="KW-0663">Pyridoxal phosphate</keyword>
<comment type="pathway">
    <text evidence="2">Lipid metabolism; sphingolipid metabolism.</text>
</comment>
<feature type="chain" id="PRO_5032646397" description="serine C-palmitoyltransferase" evidence="12">
    <location>
        <begin position="31"/>
        <end position="560"/>
    </location>
</feature>
<feature type="domain" description="Aminotransferase class I/classII large" evidence="13">
    <location>
        <begin position="156"/>
        <end position="403"/>
    </location>
</feature>
<evidence type="ECO:0000256" key="4">
    <source>
        <dbReference type="ARBA" id="ARBA00008392"/>
    </source>
</evidence>
<accession>A0A835TLR2</accession>
<dbReference type="PANTHER" id="PTHR13693:SF2">
    <property type="entry name" value="SERINE PALMITOYLTRANSFERASE 1"/>
    <property type="match status" value="1"/>
</dbReference>
<dbReference type="InterPro" id="IPR015424">
    <property type="entry name" value="PyrdxlP-dep_Trfase"/>
</dbReference>
<dbReference type="EC" id="2.3.1.50" evidence="5"/>
<dbReference type="Gene3D" id="3.40.640.10">
    <property type="entry name" value="Type I PLP-dependent aspartate aminotransferase-like (Major domain)"/>
    <property type="match status" value="1"/>
</dbReference>
<keyword evidence="15" id="KW-1185">Reference proteome</keyword>
<evidence type="ECO:0000259" key="13">
    <source>
        <dbReference type="Pfam" id="PF00155"/>
    </source>
</evidence>
<organism evidence="14 15">
    <name type="scientific">Chlamydomonas incerta</name>
    <dbReference type="NCBI Taxonomy" id="51695"/>
    <lineage>
        <taxon>Eukaryota</taxon>
        <taxon>Viridiplantae</taxon>
        <taxon>Chlorophyta</taxon>
        <taxon>core chlorophytes</taxon>
        <taxon>Chlorophyceae</taxon>
        <taxon>CS clade</taxon>
        <taxon>Chlamydomonadales</taxon>
        <taxon>Chlamydomonadaceae</taxon>
        <taxon>Chlamydomonas</taxon>
    </lineage>
</organism>
<keyword evidence="8" id="KW-0746">Sphingolipid metabolism</keyword>
<evidence type="ECO:0000256" key="9">
    <source>
        <dbReference type="ARBA" id="ARBA00023098"/>
    </source>
</evidence>
<dbReference type="InterPro" id="IPR004839">
    <property type="entry name" value="Aminotransferase_I/II_large"/>
</dbReference>
<feature type="region of interest" description="Disordered" evidence="11">
    <location>
        <begin position="418"/>
        <end position="439"/>
    </location>
</feature>
<dbReference type="InterPro" id="IPR015421">
    <property type="entry name" value="PyrdxlP-dep_Trfase_major"/>
</dbReference>
<dbReference type="Gene3D" id="3.90.1150.10">
    <property type="entry name" value="Aspartate Aminotransferase, domain 1"/>
    <property type="match status" value="1"/>
</dbReference>
<comment type="similarity">
    <text evidence="4">Belongs to the class-II pyridoxal-phosphate-dependent aminotransferase family.</text>
</comment>
<reference evidence="14" key="1">
    <citation type="journal article" date="2020" name="bioRxiv">
        <title>Comparative genomics of Chlamydomonas.</title>
        <authorList>
            <person name="Craig R.J."/>
            <person name="Hasan A.R."/>
            <person name="Ness R.W."/>
            <person name="Keightley P.D."/>
        </authorList>
    </citation>
    <scope>NUCLEOTIDE SEQUENCE</scope>
    <source>
        <strain evidence="14">SAG 7.73</strain>
    </source>
</reference>
<protein>
    <recommendedName>
        <fullName evidence="5">serine C-palmitoyltransferase</fullName>
        <ecNumber evidence="5">2.3.1.50</ecNumber>
    </recommendedName>
</protein>
<dbReference type="SUPFAM" id="SSF53383">
    <property type="entry name" value="PLP-dependent transferases"/>
    <property type="match status" value="1"/>
</dbReference>
<dbReference type="OrthoDB" id="3168162at2759"/>
<name>A0A835TLR2_CHLIN</name>
<gene>
    <name evidence="14" type="ORF">HXX76_004160</name>
</gene>
<keyword evidence="10" id="KW-0012">Acyltransferase</keyword>
<proteinExistence type="inferred from homology"/>
<evidence type="ECO:0000256" key="12">
    <source>
        <dbReference type="SAM" id="SignalP"/>
    </source>
</evidence>
<keyword evidence="9" id="KW-0443">Lipid metabolism</keyword>
<dbReference type="EMBL" id="JAEHOC010000007">
    <property type="protein sequence ID" value="KAG2440045.1"/>
    <property type="molecule type" value="Genomic_DNA"/>
</dbReference>
<dbReference type="GO" id="GO:0004758">
    <property type="term" value="F:serine C-palmitoyltransferase activity"/>
    <property type="evidence" value="ECO:0007669"/>
    <property type="project" value="TreeGrafter"/>
</dbReference>
<dbReference type="GO" id="GO:0016020">
    <property type="term" value="C:membrane"/>
    <property type="evidence" value="ECO:0007669"/>
    <property type="project" value="GOC"/>
</dbReference>
<evidence type="ECO:0000256" key="3">
    <source>
        <dbReference type="ARBA" id="ARBA00004991"/>
    </source>
</evidence>
<dbReference type="GO" id="GO:0005783">
    <property type="term" value="C:endoplasmic reticulum"/>
    <property type="evidence" value="ECO:0007669"/>
    <property type="project" value="TreeGrafter"/>
</dbReference>
<evidence type="ECO:0000256" key="6">
    <source>
        <dbReference type="ARBA" id="ARBA00022679"/>
    </source>
</evidence>
<dbReference type="InterPro" id="IPR015422">
    <property type="entry name" value="PyrdxlP-dep_Trfase_small"/>
</dbReference>
<evidence type="ECO:0000256" key="8">
    <source>
        <dbReference type="ARBA" id="ARBA00022919"/>
    </source>
</evidence>
<evidence type="ECO:0000256" key="2">
    <source>
        <dbReference type="ARBA" id="ARBA00004760"/>
    </source>
</evidence>
<feature type="signal peptide" evidence="12">
    <location>
        <begin position="1"/>
        <end position="30"/>
    </location>
</feature>
<dbReference type="Pfam" id="PF00155">
    <property type="entry name" value="Aminotran_1_2"/>
    <property type="match status" value="1"/>
</dbReference>
<dbReference type="GO" id="GO:0030170">
    <property type="term" value="F:pyridoxal phosphate binding"/>
    <property type="evidence" value="ECO:0007669"/>
    <property type="project" value="InterPro"/>
</dbReference>
<dbReference type="Proteomes" id="UP000650467">
    <property type="component" value="Unassembled WGS sequence"/>
</dbReference>
<dbReference type="InterPro" id="IPR050087">
    <property type="entry name" value="AON_synthase_class-II"/>
</dbReference>
<comment type="cofactor">
    <cofactor evidence="1">
        <name>pyridoxal 5'-phosphate</name>
        <dbReference type="ChEBI" id="CHEBI:597326"/>
    </cofactor>
</comment>
<dbReference type="GO" id="GO:0046513">
    <property type="term" value="P:ceramide biosynthetic process"/>
    <property type="evidence" value="ECO:0007669"/>
    <property type="project" value="TreeGrafter"/>
</dbReference>
<evidence type="ECO:0000313" key="15">
    <source>
        <dbReference type="Proteomes" id="UP000650467"/>
    </source>
</evidence>
<comment type="caution">
    <text evidence="14">The sequence shown here is derived from an EMBL/GenBank/DDBJ whole genome shotgun (WGS) entry which is preliminary data.</text>
</comment>
<evidence type="ECO:0000256" key="7">
    <source>
        <dbReference type="ARBA" id="ARBA00022898"/>
    </source>
</evidence>
<sequence>MRRQAAQRLVAAAFALVAVLFGVLLVSAHAQASAGVDASEPFSLLSLGGIARAWREFWAIVGPGGKLHPAYFLEHKGHLVIEAALIVVIVYLALQHSFKVHPRAEDPLTEKEIDQLCKEWTPEPLVPTVPESERIEPAVITGIDGPYVYVQGRKEKVLQMAASNYLCMAADKEAKDVSVAAVDKYGVGSCGPRGFYGTIDVHLELEEELARFYGTEAAIIYSYDVATVASIIPAVTNRKDIIVCDEFCSYAVQAGYTVSRSRLRTFKHNDVADLERVIQELEAEEKAKRRPLCRKLIIVEGIYANYGDLAPLDRIALIKEKYKYRLMVDESHAFGVLGATGRGACEHFGLKPEQVDIIAASMSHAMGSVGGFCVGDRTIVDHQRLSGSGYCFSASLPPYLAVAGINMLRHLRACTGAASGGPSGQQQGDKGGSGSGGAGELMPKLHSKIRAFRTDLMRGVPGLKLYGGGVLSPVLHLHVAKPVSEAADAAALRRVAELMLTSGCGGGVGGVLVGVSQYANIEQRRPPPSLVMFVTLGLGDKELGLAAGALRKAAKEVFKQ</sequence>
<dbReference type="PANTHER" id="PTHR13693">
    <property type="entry name" value="CLASS II AMINOTRANSFERASE/8-AMINO-7-OXONONANOATE SYNTHASE"/>
    <property type="match status" value="1"/>
</dbReference>
<evidence type="ECO:0000256" key="10">
    <source>
        <dbReference type="ARBA" id="ARBA00023315"/>
    </source>
</evidence>
<evidence type="ECO:0000256" key="11">
    <source>
        <dbReference type="SAM" id="MobiDB-lite"/>
    </source>
</evidence>
<evidence type="ECO:0000313" key="14">
    <source>
        <dbReference type="EMBL" id="KAG2440045.1"/>
    </source>
</evidence>
<evidence type="ECO:0000256" key="1">
    <source>
        <dbReference type="ARBA" id="ARBA00001933"/>
    </source>
</evidence>
<dbReference type="GO" id="GO:0046512">
    <property type="term" value="P:sphingosine biosynthetic process"/>
    <property type="evidence" value="ECO:0007669"/>
    <property type="project" value="TreeGrafter"/>
</dbReference>
<comment type="pathway">
    <text evidence="3">Sphingolipid metabolism.</text>
</comment>